<organism evidence="2">
    <name type="scientific">Ananas comosus var. bracteatus</name>
    <name type="common">red pineapple</name>
    <dbReference type="NCBI Taxonomy" id="296719"/>
    <lineage>
        <taxon>Eukaryota</taxon>
        <taxon>Viridiplantae</taxon>
        <taxon>Streptophyta</taxon>
        <taxon>Embryophyta</taxon>
        <taxon>Tracheophyta</taxon>
        <taxon>Spermatophyta</taxon>
        <taxon>Magnoliopsida</taxon>
        <taxon>Liliopsida</taxon>
        <taxon>Poales</taxon>
        <taxon>Bromeliaceae</taxon>
        <taxon>Bromelioideae</taxon>
        <taxon>Ananas</taxon>
    </lineage>
</organism>
<evidence type="ECO:0000313" key="2">
    <source>
        <dbReference type="EMBL" id="CAD1841867.1"/>
    </source>
</evidence>
<dbReference type="EMBL" id="LR862135">
    <property type="protein sequence ID" value="CAD1841867.1"/>
    <property type="molecule type" value="Genomic_DNA"/>
</dbReference>
<feature type="region of interest" description="Disordered" evidence="1">
    <location>
        <begin position="58"/>
        <end position="176"/>
    </location>
</feature>
<sequence>MVSSFSEKPLRRRSVWLAKEEGEEEEEEETKVSSTSNDNHNPSFRVYYAVTAGSVPFVWESEPGTPKKPAADDFNRQLLTLPLSLLPPPTTPPTRRRASRRATRSSASSKPCSRSCSAERSRPQGRTGGSRARDHRFRALRAASTMMRSTLAVSTGRRPRRRARGMWPRPGAGGVN</sequence>
<reference evidence="2" key="1">
    <citation type="submission" date="2020-07" db="EMBL/GenBank/DDBJ databases">
        <authorList>
            <person name="Lin J."/>
        </authorList>
    </citation>
    <scope>NUCLEOTIDE SEQUENCE</scope>
</reference>
<proteinExistence type="predicted"/>
<evidence type="ECO:0000256" key="1">
    <source>
        <dbReference type="SAM" id="MobiDB-lite"/>
    </source>
</evidence>
<gene>
    <name evidence="2" type="ORF">CB5_LOCUS25078</name>
</gene>
<name>A0A6V7QG20_ANACO</name>
<dbReference type="AlphaFoldDB" id="A0A6V7QG20"/>
<feature type="compositionally biased region" description="Low complexity" evidence="1">
    <location>
        <begin position="104"/>
        <end position="116"/>
    </location>
</feature>
<dbReference type="Pfam" id="PF05097">
    <property type="entry name" value="DUF688"/>
    <property type="match status" value="1"/>
</dbReference>
<dbReference type="PANTHER" id="PTHR33257">
    <property type="entry name" value="OS05G0165500 PROTEIN"/>
    <property type="match status" value="1"/>
</dbReference>
<dbReference type="InterPro" id="IPR007789">
    <property type="entry name" value="DUF688"/>
</dbReference>
<protein>
    <submittedName>
        <fullName evidence="2">Uncharacterized protein</fullName>
    </submittedName>
</protein>
<dbReference type="PANTHER" id="PTHR33257:SF4">
    <property type="entry name" value="EXPRESSED PROTEIN"/>
    <property type="match status" value="1"/>
</dbReference>
<accession>A0A6V7QG20</accession>
<feature type="compositionally biased region" description="Polar residues" evidence="1">
    <location>
        <begin position="32"/>
        <end position="42"/>
    </location>
</feature>
<feature type="region of interest" description="Disordered" evidence="1">
    <location>
        <begin position="1"/>
        <end position="42"/>
    </location>
</feature>
<feature type="compositionally biased region" description="Basic residues" evidence="1">
    <location>
        <begin position="94"/>
        <end position="103"/>
    </location>
</feature>